<name>A0A7Y4K1X5_9BACT</name>
<comment type="caution">
    <text evidence="1">The sequence shown here is derived from an EMBL/GenBank/DDBJ whole genome shotgun (WGS) entry which is preliminary data.</text>
</comment>
<feature type="non-terminal residue" evidence="1">
    <location>
        <position position="133"/>
    </location>
</feature>
<protein>
    <submittedName>
        <fullName evidence="1">NYN domain-containing protein</fullName>
    </submittedName>
</protein>
<gene>
    <name evidence="1" type="ORF">HNS30_41090</name>
</gene>
<dbReference type="Proteomes" id="UP000528460">
    <property type="component" value="Unassembled WGS sequence"/>
</dbReference>
<accession>A0A7Y4K1X5</accession>
<proteinExistence type="predicted"/>
<dbReference type="Gene3D" id="3.40.50.1010">
    <property type="entry name" value="5'-nuclease"/>
    <property type="match status" value="1"/>
</dbReference>
<dbReference type="AlphaFoldDB" id="A0A7Y4K1X5"/>
<evidence type="ECO:0000313" key="1">
    <source>
        <dbReference type="EMBL" id="NOK15411.1"/>
    </source>
</evidence>
<sequence>MHLFEILLRDQDPANDLQHVSYFTAMALGRFATHGAASVAAQESYLRALEHLHPTRFSKTLGKHSMDKKGTLIPAFVPDKPYDRTHRVRVWKIEEKQTDVNLALAMYRDAASGRYEQLVVCSNDSDVEPVLKA</sequence>
<evidence type="ECO:0000313" key="2">
    <source>
        <dbReference type="Proteomes" id="UP000528460"/>
    </source>
</evidence>
<reference evidence="1 2" key="1">
    <citation type="submission" date="2020-05" db="EMBL/GenBank/DDBJ databases">
        <authorList>
            <person name="Whitworth D."/>
        </authorList>
    </citation>
    <scope>NUCLEOTIDE SEQUENCE [LARGE SCALE GENOMIC DNA]</scope>
    <source>
        <strain evidence="1 2">CA046A</strain>
    </source>
</reference>
<dbReference type="EMBL" id="JABFJW010000856">
    <property type="protein sequence ID" value="NOK15411.1"/>
    <property type="molecule type" value="Genomic_DNA"/>
</dbReference>
<organism evidence="1 2">
    <name type="scientific">Corallococcus exercitus</name>
    <dbReference type="NCBI Taxonomy" id="2316736"/>
    <lineage>
        <taxon>Bacteria</taxon>
        <taxon>Pseudomonadati</taxon>
        <taxon>Myxococcota</taxon>
        <taxon>Myxococcia</taxon>
        <taxon>Myxococcales</taxon>
        <taxon>Cystobacterineae</taxon>
        <taxon>Myxococcaceae</taxon>
        <taxon>Corallococcus</taxon>
    </lineage>
</organism>
<dbReference type="CDD" id="cd18722">
    <property type="entry name" value="PIN_NicB-like"/>
    <property type="match status" value="1"/>
</dbReference>